<organism evidence="1 2">
    <name type="scientific">Mycobacterium kiyosense</name>
    <dbReference type="NCBI Taxonomy" id="2871094"/>
    <lineage>
        <taxon>Bacteria</taxon>
        <taxon>Bacillati</taxon>
        <taxon>Actinomycetota</taxon>
        <taxon>Actinomycetes</taxon>
        <taxon>Mycobacteriales</taxon>
        <taxon>Mycobacteriaceae</taxon>
        <taxon>Mycobacterium</taxon>
    </lineage>
</organism>
<protein>
    <recommendedName>
        <fullName evidence="3">Glutathione S-transferase</fullName>
    </recommendedName>
</protein>
<evidence type="ECO:0000313" key="1">
    <source>
        <dbReference type="EMBL" id="GLB83207.1"/>
    </source>
</evidence>
<dbReference type="GeneID" id="83628937"/>
<evidence type="ECO:0000313" key="2">
    <source>
        <dbReference type="Proteomes" id="UP001165663"/>
    </source>
</evidence>
<dbReference type="RefSeq" id="WP_236976395.1">
    <property type="nucleotide sequence ID" value="NZ_BRXE01000022.1"/>
</dbReference>
<dbReference type="Proteomes" id="UP001165663">
    <property type="component" value="Unassembled WGS sequence"/>
</dbReference>
<dbReference type="SUPFAM" id="SSF56399">
    <property type="entry name" value="ADP-ribosylation"/>
    <property type="match status" value="1"/>
</dbReference>
<sequence>MLVRLCSEQEWADARRAGSISPEAPGSGAETFVHLSTPQQVHLPANRLYAGRRDMVLLYIDAAALVAPVRWEPGVPGDPESMLFPHLYGALPVSAVVEAVAYPPAADGSFPPVQT</sequence>
<comment type="caution">
    <text evidence="1">The sequence shown here is derived from an EMBL/GenBank/DDBJ whole genome shotgun (WGS) entry which is preliminary data.</text>
</comment>
<dbReference type="PANTHER" id="PTHR34129:SF1">
    <property type="entry name" value="DUF952 DOMAIN-CONTAINING PROTEIN"/>
    <property type="match status" value="1"/>
</dbReference>
<proteinExistence type="predicted"/>
<dbReference type="AlphaFoldDB" id="A0AA37V274"/>
<dbReference type="PANTHER" id="PTHR34129">
    <property type="entry name" value="BLR1139 PROTEIN"/>
    <property type="match status" value="1"/>
</dbReference>
<dbReference type="Pfam" id="PF06108">
    <property type="entry name" value="DUF952"/>
    <property type="match status" value="1"/>
</dbReference>
<dbReference type="InterPro" id="IPR009297">
    <property type="entry name" value="DUF952"/>
</dbReference>
<accession>A0AA37V274</accession>
<gene>
    <name evidence="1" type="ORF">SRL2020028_24630</name>
</gene>
<dbReference type="Gene3D" id="3.20.170.20">
    <property type="entry name" value="Protein of unknown function DUF952"/>
    <property type="match status" value="1"/>
</dbReference>
<dbReference type="EMBL" id="BRXE01000022">
    <property type="protein sequence ID" value="GLB83207.1"/>
    <property type="molecule type" value="Genomic_DNA"/>
</dbReference>
<reference evidence="1" key="1">
    <citation type="submission" date="2022-07" db="EMBL/GenBank/DDBJ databases">
        <title>Mycobacterium kiyosense sp. nov., scotochromogenic slow-glowing species isolated from respiratory specimens.</title>
        <authorList>
            <person name="Fukano H."/>
            <person name="Kazumi Y."/>
            <person name="Sakagami N."/>
            <person name="Ato M."/>
            <person name="Mitarai S."/>
            <person name="Hoshino Y."/>
        </authorList>
    </citation>
    <scope>NUCLEOTIDE SEQUENCE</scope>
    <source>
        <strain evidence="1">SRL2020-028</strain>
    </source>
</reference>
<name>A0AA37V274_9MYCO</name>
<evidence type="ECO:0008006" key="3">
    <source>
        <dbReference type="Google" id="ProtNLM"/>
    </source>
</evidence>